<reference evidence="2" key="1">
    <citation type="submission" date="2019-04" db="EMBL/GenBank/DDBJ databases">
        <authorList>
            <person name="Alioto T."/>
            <person name="Alioto T."/>
        </authorList>
    </citation>
    <scope>NUCLEOTIDE SEQUENCE [LARGE SCALE GENOMIC DNA]</scope>
</reference>
<sequence>QKGNQSSSPTPSRSLTTRPRGTPESTNAASCSGARPLCTVSPWWLLPRCLRGPPLHD</sequence>
<protein>
    <submittedName>
        <fullName evidence="2">Uncharacterized protein</fullName>
    </submittedName>
</protein>
<accession>A0A5E4D618</accession>
<feature type="region of interest" description="Disordered" evidence="1">
    <location>
        <begin position="1"/>
        <end position="35"/>
    </location>
</feature>
<name>A0A5E4D618_MARMO</name>
<proteinExistence type="predicted"/>
<feature type="compositionally biased region" description="Low complexity" evidence="1">
    <location>
        <begin position="1"/>
        <end position="23"/>
    </location>
</feature>
<dbReference type="Proteomes" id="UP000335636">
    <property type="component" value="Unassembled WGS sequence"/>
</dbReference>
<dbReference type="EMBL" id="CABDUW010003711">
    <property type="protein sequence ID" value="VTJ89664.1"/>
    <property type="molecule type" value="Genomic_DNA"/>
</dbReference>
<evidence type="ECO:0000313" key="3">
    <source>
        <dbReference type="Proteomes" id="UP000335636"/>
    </source>
</evidence>
<comment type="caution">
    <text evidence="2">The sequence shown here is derived from an EMBL/GenBank/DDBJ whole genome shotgun (WGS) entry which is preliminary data.</text>
</comment>
<gene>
    <name evidence="2" type="ORF">MONAX_5E038152</name>
</gene>
<dbReference type="AlphaFoldDB" id="A0A5E4D618"/>
<feature type="non-terminal residue" evidence="2">
    <location>
        <position position="1"/>
    </location>
</feature>
<feature type="non-terminal residue" evidence="2">
    <location>
        <position position="57"/>
    </location>
</feature>
<keyword evidence="3" id="KW-1185">Reference proteome</keyword>
<evidence type="ECO:0000256" key="1">
    <source>
        <dbReference type="SAM" id="MobiDB-lite"/>
    </source>
</evidence>
<organism evidence="2 3">
    <name type="scientific">Marmota monax</name>
    <name type="common">Woodchuck</name>
    <dbReference type="NCBI Taxonomy" id="9995"/>
    <lineage>
        <taxon>Eukaryota</taxon>
        <taxon>Metazoa</taxon>
        <taxon>Chordata</taxon>
        <taxon>Craniata</taxon>
        <taxon>Vertebrata</taxon>
        <taxon>Euteleostomi</taxon>
        <taxon>Mammalia</taxon>
        <taxon>Eutheria</taxon>
        <taxon>Euarchontoglires</taxon>
        <taxon>Glires</taxon>
        <taxon>Rodentia</taxon>
        <taxon>Sciuromorpha</taxon>
        <taxon>Sciuridae</taxon>
        <taxon>Xerinae</taxon>
        <taxon>Marmotini</taxon>
        <taxon>Marmota</taxon>
    </lineage>
</organism>
<evidence type="ECO:0000313" key="2">
    <source>
        <dbReference type="EMBL" id="VTJ89664.1"/>
    </source>
</evidence>